<dbReference type="Proteomes" id="UP000077315">
    <property type="component" value="Unassembled WGS sequence"/>
</dbReference>
<accession>A0A167LJP7</accession>
<organism evidence="2 3">
    <name type="scientific">Phycomyces blakesleeanus (strain ATCC 8743b / DSM 1359 / FGSC 10004 / NBRC 33097 / NRRL 1555)</name>
    <dbReference type="NCBI Taxonomy" id="763407"/>
    <lineage>
        <taxon>Eukaryota</taxon>
        <taxon>Fungi</taxon>
        <taxon>Fungi incertae sedis</taxon>
        <taxon>Mucoromycota</taxon>
        <taxon>Mucoromycotina</taxon>
        <taxon>Mucoromycetes</taxon>
        <taxon>Mucorales</taxon>
        <taxon>Phycomycetaceae</taxon>
        <taxon>Phycomyces</taxon>
    </lineage>
</organism>
<keyword evidence="3" id="KW-1185">Reference proteome</keyword>
<proteinExistence type="predicted"/>
<dbReference type="EMBL" id="KV440988">
    <property type="protein sequence ID" value="OAD70607.1"/>
    <property type="molecule type" value="Genomic_DNA"/>
</dbReference>
<dbReference type="RefSeq" id="XP_018288647.1">
    <property type="nucleotide sequence ID" value="XM_018442118.1"/>
</dbReference>
<dbReference type="VEuPathDB" id="FungiDB:PHYBLDRAFT_69557"/>
<name>A0A167LJP7_PHYB8</name>
<evidence type="ECO:0000256" key="1">
    <source>
        <dbReference type="SAM" id="MobiDB-lite"/>
    </source>
</evidence>
<feature type="compositionally biased region" description="Low complexity" evidence="1">
    <location>
        <begin position="15"/>
        <end position="37"/>
    </location>
</feature>
<protein>
    <submittedName>
        <fullName evidence="2">Uncharacterized protein</fullName>
    </submittedName>
</protein>
<dbReference type="InParanoid" id="A0A167LJP7"/>
<feature type="region of interest" description="Disordered" evidence="1">
    <location>
        <begin position="67"/>
        <end position="96"/>
    </location>
</feature>
<feature type="region of interest" description="Disordered" evidence="1">
    <location>
        <begin position="14"/>
        <end position="37"/>
    </location>
</feature>
<sequence>MLDQTSANFASLTITANTTTSASTTTSTTASTTTNTAVHMDMDPLQEERNQKNPAKIFGEEVVGEPCGAREGERGAPEDPCGVEARGEGVGGAPSPLNNVTFLRADRLILGSARI</sequence>
<evidence type="ECO:0000313" key="2">
    <source>
        <dbReference type="EMBL" id="OAD70607.1"/>
    </source>
</evidence>
<feature type="compositionally biased region" description="Basic and acidic residues" evidence="1">
    <location>
        <begin position="68"/>
        <end position="77"/>
    </location>
</feature>
<gene>
    <name evidence="2" type="ORF">PHYBLDRAFT_69557</name>
</gene>
<dbReference type="GeneID" id="29003024"/>
<evidence type="ECO:0000313" key="3">
    <source>
        <dbReference type="Proteomes" id="UP000077315"/>
    </source>
</evidence>
<reference evidence="3" key="1">
    <citation type="submission" date="2015-06" db="EMBL/GenBank/DDBJ databases">
        <title>Expansion of signal transduction pathways in fungi by whole-genome duplication.</title>
        <authorList>
            <consortium name="DOE Joint Genome Institute"/>
            <person name="Corrochano L.M."/>
            <person name="Kuo A."/>
            <person name="Marcet-Houben M."/>
            <person name="Polaino S."/>
            <person name="Salamov A."/>
            <person name="Villalobos J.M."/>
            <person name="Alvarez M.I."/>
            <person name="Avalos J."/>
            <person name="Benito E.P."/>
            <person name="Benoit I."/>
            <person name="Burger G."/>
            <person name="Camino L.P."/>
            <person name="Canovas D."/>
            <person name="Cerda-Olmedo E."/>
            <person name="Cheng J.-F."/>
            <person name="Dominguez A."/>
            <person name="Elias M."/>
            <person name="Eslava A.P."/>
            <person name="Glaser F."/>
            <person name="Grimwood J."/>
            <person name="Gutierrez G."/>
            <person name="Heitman J."/>
            <person name="Henrissat B."/>
            <person name="Iturriaga E.A."/>
            <person name="Lang B.F."/>
            <person name="Lavin J.L."/>
            <person name="Lee S."/>
            <person name="Li W."/>
            <person name="Lindquist E."/>
            <person name="Lopez-Garcia S."/>
            <person name="Luque E.M."/>
            <person name="Marcos A.T."/>
            <person name="Martin J."/>
            <person name="McCluskey K."/>
            <person name="Medina H.R."/>
            <person name="Miralles-Duran A."/>
            <person name="Miyazaki A."/>
            <person name="Munoz-Torres E."/>
            <person name="Oguiza J.A."/>
            <person name="Ohm R."/>
            <person name="Olmedo M."/>
            <person name="Orejas M."/>
            <person name="Ortiz-Castellanos L."/>
            <person name="Pisabarro A.G."/>
            <person name="Rodriguez-Romero J."/>
            <person name="Ruiz-Herrera J."/>
            <person name="Ruiz-Vazquez R."/>
            <person name="Sanz C."/>
            <person name="Schackwitz W."/>
            <person name="Schmutz J."/>
            <person name="Shahriari M."/>
            <person name="Shelest E."/>
            <person name="Silva-Franco F."/>
            <person name="Soanes D."/>
            <person name="Syed K."/>
            <person name="Tagua V.G."/>
            <person name="Talbot N.J."/>
            <person name="Thon M."/>
            <person name="De vries R.P."/>
            <person name="Wiebenga A."/>
            <person name="Yadav J.S."/>
            <person name="Braun E.L."/>
            <person name="Baker S."/>
            <person name="Garre V."/>
            <person name="Horwitz B."/>
            <person name="Torres-Martinez S."/>
            <person name="Idnurm A."/>
            <person name="Herrera-Estrella A."/>
            <person name="Gabaldon T."/>
            <person name="Grigoriev I.V."/>
        </authorList>
    </citation>
    <scope>NUCLEOTIDE SEQUENCE [LARGE SCALE GENOMIC DNA]</scope>
    <source>
        <strain evidence="3">NRRL 1555(-)</strain>
    </source>
</reference>
<dbReference type="AlphaFoldDB" id="A0A167LJP7"/>